<evidence type="ECO:0000259" key="3">
    <source>
        <dbReference type="Pfam" id="PF02909"/>
    </source>
</evidence>
<dbReference type="SUPFAM" id="SSF48498">
    <property type="entry name" value="Tetracyclin repressor-like, C-terminal domain"/>
    <property type="match status" value="1"/>
</dbReference>
<sequence length="130" mass="14447">MREVLNRHPWAIGLMDSRTNPGWATLRHHDAMIGCFRAAGFTVAGAAHAVSVVDAYLYGFVLQELSLPFKGDEVVDVAGGILDGLPKDEFPHLAELIVEHAMKPGYDYTAEFAIGFDLVLDGLERHRERW</sequence>
<keyword evidence="5" id="KW-1185">Reference proteome</keyword>
<reference evidence="5" key="1">
    <citation type="journal article" date="2019" name="Int. J. Syst. Evol. Microbiol.">
        <title>The Global Catalogue of Microorganisms (GCM) 10K type strain sequencing project: providing services to taxonomists for standard genome sequencing and annotation.</title>
        <authorList>
            <consortium name="The Broad Institute Genomics Platform"/>
            <consortium name="The Broad Institute Genome Sequencing Center for Infectious Disease"/>
            <person name="Wu L."/>
            <person name="Ma J."/>
        </authorList>
    </citation>
    <scope>NUCLEOTIDE SEQUENCE [LARGE SCALE GENOMIC DNA]</scope>
    <source>
        <strain evidence="5">JCM 17695</strain>
    </source>
</reference>
<name>A0ABW2THQ8_9PSEU</name>
<evidence type="ECO:0000313" key="4">
    <source>
        <dbReference type="EMBL" id="MFC7613287.1"/>
    </source>
</evidence>
<proteinExistence type="predicted"/>
<dbReference type="Gene3D" id="1.10.357.10">
    <property type="entry name" value="Tetracycline Repressor, domain 2"/>
    <property type="match status" value="1"/>
</dbReference>
<gene>
    <name evidence="4" type="ORF">ACFQV2_06345</name>
</gene>
<protein>
    <submittedName>
        <fullName evidence="4">TetR/AcrR family transcriptional regulator C-terminal domain-containing protein</fullName>
    </submittedName>
</protein>
<evidence type="ECO:0000256" key="1">
    <source>
        <dbReference type="ARBA" id="ARBA00023015"/>
    </source>
</evidence>
<dbReference type="InterPro" id="IPR036271">
    <property type="entry name" value="Tet_transcr_reg_TetR-rel_C_sf"/>
</dbReference>
<evidence type="ECO:0000313" key="5">
    <source>
        <dbReference type="Proteomes" id="UP001596512"/>
    </source>
</evidence>
<evidence type="ECO:0000256" key="2">
    <source>
        <dbReference type="ARBA" id="ARBA00023163"/>
    </source>
</evidence>
<keyword evidence="1" id="KW-0805">Transcription regulation</keyword>
<accession>A0ABW2THQ8</accession>
<comment type="caution">
    <text evidence="4">The sequence shown here is derived from an EMBL/GenBank/DDBJ whole genome shotgun (WGS) entry which is preliminary data.</text>
</comment>
<keyword evidence="2" id="KW-0804">Transcription</keyword>
<feature type="domain" description="Tetracycline repressor TetR C-terminal" evidence="3">
    <location>
        <begin position="1"/>
        <end position="125"/>
    </location>
</feature>
<dbReference type="InterPro" id="IPR004111">
    <property type="entry name" value="Repressor_TetR_C"/>
</dbReference>
<organism evidence="4 5">
    <name type="scientific">Actinokineospora soli</name>
    <dbReference type="NCBI Taxonomy" id="1048753"/>
    <lineage>
        <taxon>Bacteria</taxon>
        <taxon>Bacillati</taxon>
        <taxon>Actinomycetota</taxon>
        <taxon>Actinomycetes</taxon>
        <taxon>Pseudonocardiales</taxon>
        <taxon>Pseudonocardiaceae</taxon>
        <taxon>Actinokineospora</taxon>
    </lineage>
</organism>
<dbReference type="Proteomes" id="UP001596512">
    <property type="component" value="Unassembled WGS sequence"/>
</dbReference>
<dbReference type="Pfam" id="PF02909">
    <property type="entry name" value="TetR_C_1"/>
    <property type="match status" value="1"/>
</dbReference>
<dbReference type="EMBL" id="JBHTEY010000004">
    <property type="protein sequence ID" value="MFC7613287.1"/>
    <property type="molecule type" value="Genomic_DNA"/>
</dbReference>